<dbReference type="PANTHER" id="PTHR34848">
    <property type="match status" value="1"/>
</dbReference>
<keyword evidence="9 14" id="KW-0808">Transferase</keyword>
<comment type="similarity">
    <text evidence="7 14">Belongs to the CobU/CobP family.</text>
</comment>
<evidence type="ECO:0000256" key="6">
    <source>
        <dbReference type="ARBA" id="ARBA00005159"/>
    </source>
</evidence>
<name>A0ABT5FGS9_9GAMM</name>
<dbReference type="Proteomes" id="UP001528411">
    <property type="component" value="Unassembled WGS sequence"/>
</dbReference>
<keyword evidence="12 14" id="KW-0067">ATP-binding</keyword>
<evidence type="ECO:0000256" key="13">
    <source>
        <dbReference type="ARBA" id="ARBA00023134"/>
    </source>
</evidence>
<evidence type="ECO:0000256" key="10">
    <source>
        <dbReference type="ARBA" id="ARBA00022741"/>
    </source>
</evidence>
<keyword evidence="10 14" id="KW-0547">Nucleotide-binding</keyword>
<evidence type="ECO:0000313" key="16">
    <source>
        <dbReference type="Proteomes" id="UP001528411"/>
    </source>
</evidence>
<evidence type="ECO:0000256" key="7">
    <source>
        <dbReference type="ARBA" id="ARBA00007490"/>
    </source>
</evidence>
<comment type="function">
    <text evidence="4 14">Catalyzes ATP-dependent phosphorylation of adenosylcobinamide and addition of GMP to adenosylcobinamide phosphate.</text>
</comment>
<organism evidence="15 16">
    <name type="scientific">Psychrosphaera algicola</name>
    <dbReference type="NCBI Taxonomy" id="3023714"/>
    <lineage>
        <taxon>Bacteria</taxon>
        <taxon>Pseudomonadati</taxon>
        <taxon>Pseudomonadota</taxon>
        <taxon>Gammaproteobacteria</taxon>
        <taxon>Alteromonadales</taxon>
        <taxon>Pseudoalteromonadaceae</taxon>
        <taxon>Psychrosphaera</taxon>
    </lineage>
</organism>
<keyword evidence="13 14" id="KW-0342">GTP-binding</keyword>
<sequence length="183" mass="20196">MMGPNSIHFILGGARSGKSRFAENAAARSGKNVIYIATAEGLDDEMIDRIAHHKNHRPASWAVIESPLQLADTIEQNATEHTCIIVDCLTLYLTNWLCKDNDAAWQNEKQRLLSVLENAAHNKFLVVLVSNEVGQGIVPLGELSRTFVDQAGWLHQDIARLAGTVDFIVAGLNMRLKPQKGEQ</sequence>
<gene>
    <name evidence="15" type="primary">cobU</name>
    <name evidence="15" type="ORF">PN838_16730</name>
</gene>
<dbReference type="Pfam" id="PF02283">
    <property type="entry name" value="CobU"/>
    <property type="match status" value="1"/>
</dbReference>
<dbReference type="EC" id="2.7.7.62" evidence="14"/>
<comment type="catalytic activity">
    <reaction evidence="1 14">
        <text>adenosylcob(III)inamide + ATP = adenosylcob(III)inamide phosphate + ADP + H(+)</text>
        <dbReference type="Rhea" id="RHEA:15769"/>
        <dbReference type="ChEBI" id="CHEBI:2480"/>
        <dbReference type="ChEBI" id="CHEBI:15378"/>
        <dbReference type="ChEBI" id="CHEBI:30616"/>
        <dbReference type="ChEBI" id="CHEBI:58502"/>
        <dbReference type="ChEBI" id="CHEBI:456216"/>
        <dbReference type="EC" id="2.7.1.156"/>
    </reaction>
</comment>
<evidence type="ECO:0000256" key="8">
    <source>
        <dbReference type="ARBA" id="ARBA00022573"/>
    </source>
</evidence>
<evidence type="ECO:0000256" key="3">
    <source>
        <dbReference type="ARBA" id="ARBA00001522"/>
    </source>
</evidence>
<keyword evidence="11 14" id="KW-0418">Kinase</keyword>
<dbReference type="GO" id="GO:0008820">
    <property type="term" value="F:cobinamide phosphate guanylyltransferase activity"/>
    <property type="evidence" value="ECO:0007669"/>
    <property type="project" value="UniProtKB-EC"/>
</dbReference>
<evidence type="ECO:0000313" key="15">
    <source>
        <dbReference type="EMBL" id="MDC2890107.1"/>
    </source>
</evidence>
<dbReference type="RefSeq" id="WP_272181399.1">
    <property type="nucleotide sequence ID" value="NZ_JAQOMS010000002.1"/>
</dbReference>
<keyword evidence="16" id="KW-1185">Reference proteome</keyword>
<evidence type="ECO:0000256" key="2">
    <source>
        <dbReference type="ARBA" id="ARBA00000711"/>
    </source>
</evidence>
<dbReference type="Gene3D" id="3.40.50.300">
    <property type="entry name" value="P-loop containing nucleotide triphosphate hydrolases"/>
    <property type="match status" value="1"/>
</dbReference>
<dbReference type="NCBIfam" id="NF004469">
    <property type="entry name" value="PRK05800.1"/>
    <property type="match status" value="1"/>
</dbReference>
<evidence type="ECO:0000256" key="5">
    <source>
        <dbReference type="ARBA" id="ARBA00004692"/>
    </source>
</evidence>
<evidence type="ECO:0000256" key="11">
    <source>
        <dbReference type="ARBA" id="ARBA00022777"/>
    </source>
</evidence>
<evidence type="ECO:0000256" key="9">
    <source>
        <dbReference type="ARBA" id="ARBA00022679"/>
    </source>
</evidence>
<keyword evidence="8 14" id="KW-0169">Cobalamin biosynthesis</keyword>
<dbReference type="PIRSF" id="PIRSF006135">
    <property type="entry name" value="CobU"/>
    <property type="match status" value="1"/>
</dbReference>
<dbReference type="CDD" id="cd00544">
    <property type="entry name" value="CobU"/>
    <property type="match status" value="1"/>
</dbReference>
<comment type="catalytic activity">
    <reaction evidence="3">
        <text>adenosylcob(III)inamide + GTP = adenosylcob(III)inamide phosphate + GDP + H(+)</text>
        <dbReference type="Rhea" id="RHEA:15765"/>
        <dbReference type="ChEBI" id="CHEBI:2480"/>
        <dbReference type="ChEBI" id="CHEBI:15378"/>
        <dbReference type="ChEBI" id="CHEBI:37565"/>
        <dbReference type="ChEBI" id="CHEBI:58189"/>
        <dbReference type="ChEBI" id="CHEBI:58502"/>
        <dbReference type="EC" id="2.7.1.156"/>
    </reaction>
</comment>
<proteinExistence type="inferred from homology"/>
<comment type="caution">
    <text evidence="15">The sequence shown here is derived from an EMBL/GenBank/DDBJ whole genome shotgun (WGS) entry which is preliminary data.</text>
</comment>
<reference evidence="15 16" key="1">
    <citation type="submission" date="2023-01" db="EMBL/GenBank/DDBJ databases">
        <title>Psychrosphaera sp. nov., isolated from marine algae.</title>
        <authorList>
            <person name="Bayburt H."/>
            <person name="Choi B.J."/>
            <person name="Kim J.M."/>
            <person name="Choi D.G."/>
            <person name="Jeon C.O."/>
        </authorList>
    </citation>
    <scope>NUCLEOTIDE SEQUENCE [LARGE SCALE GENOMIC DNA]</scope>
    <source>
        <strain evidence="15 16">G1-22</strain>
    </source>
</reference>
<dbReference type="EMBL" id="JAQOMS010000002">
    <property type="protein sequence ID" value="MDC2890107.1"/>
    <property type="molecule type" value="Genomic_DNA"/>
</dbReference>
<dbReference type="GO" id="GO:0043752">
    <property type="term" value="F:adenosylcobinamide kinase activity"/>
    <property type="evidence" value="ECO:0007669"/>
    <property type="project" value="UniProtKB-EC"/>
</dbReference>
<evidence type="ECO:0000256" key="12">
    <source>
        <dbReference type="ARBA" id="ARBA00022840"/>
    </source>
</evidence>
<comment type="catalytic activity">
    <reaction evidence="2 14">
        <text>adenosylcob(III)inamide phosphate + GTP + H(+) = adenosylcob(III)inamide-GDP + diphosphate</text>
        <dbReference type="Rhea" id="RHEA:22712"/>
        <dbReference type="ChEBI" id="CHEBI:15378"/>
        <dbReference type="ChEBI" id="CHEBI:33019"/>
        <dbReference type="ChEBI" id="CHEBI:37565"/>
        <dbReference type="ChEBI" id="CHEBI:58502"/>
        <dbReference type="ChEBI" id="CHEBI:60487"/>
        <dbReference type="EC" id="2.7.7.62"/>
    </reaction>
</comment>
<dbReference type="PANTHER" id="PTHR34848:SF1">
    <property type="entry name" value="BIFUNCTIONAL ADENOSYLCOBALAMIN BIOSYNTHESIS PROTEIN COBU"/>
    <property type="match status" value="1"/>
</dbReference>
<protein>
    <recommendedName>
        <fullName evidence="14">Bifunctional adenosylcobalamin biosynthesis protein</fullName>
        <ecNumber evidence="14">2.7.1.156</ecNumber>
        <ecNumber evidence="14">2.7.7.62</ecNumber>
    </recommendedName>
</protein>
<evidence type="ECO:0000256" key="14">
    <source>
        <dbReference type="PIRNR" id="PIRNR006135"/>
    </source>
</evidence>
<comment type="pathway">
    <text evidence="5 14">Cofactor biosynthesis; adenosylcobalamin biosynthesis; adenosylcobalamin from cob(II)yrinate a,c-diamide: step 6/7.</text>
</comment>
<dbReference type="EC" id="2.7.1.156" evidence="14"/>
<dbReference type="SUPFAM" id="SSF52540">
    <property type="entry name" value="P-loop containing nucleoside triphosphate hydrolases"/>
    <property type="match status" value="1"/>
</dbReference>
<evidence type="ECO:0000256" key="1">
    <source>
        <dbReference type="ARBA" id="ARBA00000312"/>
    </source>
</evidence>
<accession>A0ABT5FGS9</accession>
<keyword evidence="15" id="KW-0548">Nucleotidyltransferase</keyword>
<comment type="pathway">
    <text evidence="6 14">Cofactor biosynthesis; adenosylcobalamin biosynthesis; adenosylcobalamin from cob(II)yrinate a,c-diamide: step 5/7.</text>
</comment>
<dbReference type="InterPro" id="IPR003203">
    <property type="entry name" value="CobU/CobP"/>
</dbReference>
<dbReference type="InterPro" id="IPR027417">
    <property type="entry name" value="P-loop_NTPase"/>
</dbReference>
<evidence type="ECO:0000256" key="4">
    <source>
        <dbReference type="ARBA" id="ARBA00003889"/>
    </source>
</evidence>